<accession>A0A2N9Y5A0</accession>
<evidence type="ECO:0000313" key="1">
    <source>
        <dbReference type="EMBL" id="PIT63566.1"/>
    </source>
</evidence>
<dbReference type="Proteomes" id="UP000231094">
    <property type="component" value="Unassembled WGS sequence"/>
</dbReference>
<gene>
    <name evidence="1" type="ORF">BHC47_10525</name>
</gene>
<organism evidence="1 2">
    <name type="scientific">Snodgrassella alvi</name>
    <dbReference type="NCBI Taxonomy" id="1196083"/>
    <lineage>
        <taxon>Bacteria</taxon>
        <taxon>Pseudomonadati</taxon>
        <taxon>Pseudomonadota</taxon>
        <taxon>Betaproteobacteria</taxon>
        <taxon>Neisseriales</taxon>
        <taxon>Neisseriaceae</taxon>
        <taxon>Snodgrassella</taxon>
    </lineage>
</organism>
<dbReference type="RefSeq" id="WP_100115590.1">
    <property type="nucleotide sequence ID" value="NZ_MEIV01000029.1"/>
</dbReference>
<dbReference type="AlphaFoldDB" id="A0A2N9Y5A0"/>
<reference evidence="1 2" key="1">
    <citation type="journal article" date="2017" name="MBio">
        <title>Type VI secretion-mediated competition in the bee gut microbiome.</title>
        <authorList>
            <person name="Steele M.I."/>
            <person name="Kwong W.K."/>
            <person name="Powell J.E."/>
            <person name="Whiteley M."/>
            <person name="Moran N.A."/>
        </authorList>
    </citation>
    <scope>NUCLEOTIDE SEQUENCE [LARGE SCALE GENOMIC DNA]</scope>
    <source>
        <strain evidence="1 2">PEB0171</strain>
    </source>
</reference>
<dbReference type="EMBL" id="MEIV01000029">
    <property type="protein sequence ID" value="PIT63566.1"/>
    <property type="molecule type" value="Genomic_DNA"/>
</dbReference>
<sequence>MKRIILLLIPVLLVFSSIQNIYANPTELPVRKENTKLNIFTMYNYEEDGVAFVSLSDIYPYKPKKVIIPKKSGDEYNKISYTILDKYRENFLTDLKLHETDNLYLHDYLTGETITLPVKDLKAVARINRYRDENDAPFNFMDYMLGFDIPLNKIKLFKDSESVLVSIRAQNPFTNEALQFLTWKKIDQSMFPKTTKSVDKYIIKNFAEHYYDLAIGDTYLSEAYGYRYYMQDRLYDKDSTDYDGIFIRRLIIVEPETNKVVLDTFYTNSESTILSSFENDQKKLKMGVTGKLFVDTPLVTFGFSSPVFIDCGGIDVIGNQYIPINCDNRH</sequence>
<name>A0A2N9Y5A0_9NEIS</name>
<proteinExistence type="predicted"/>
<comment type="caution">
    <text evidence="1">The sequence shown here is derived from an EMBL/GenBank/DDBJ whole genome shotgun (WGS) entry which is preliminary data.</text>
</comment>
<evidence type="ECO:0000313" key="2">
    <source>
        <dbReference type="Proteomes" id="UP000231094"/>
    </source>
</evidence>
<protein>
    <submittedName>
        <fullName evidence="1">Uncharacterized protein</fullName>
    </submittedName>
</protein>